<reference evidence="1" key="1">
    <citation type="submission" date="2020-03" db="EMBL/GenBank/DDBJ databases">
        <title>The deep terrestrial virosphere.</title>
        <authorList>
            <person name="Holmfeldt K."/>
            <person name="Nilsson E."/>
            <person name="Simone D."/>
            <person name="Lopez-Fernandez M."/>
            <person name="Wu X."/>
            <person name="de Brujin I."/>
            <person name="Lundin D."/>
            <person name="Andersson A."/>
            <person name="Bertilsson S."/>
            <person name="Dopson M."/>
        </authorList>
    </citation>
    <scope>NUCLEOTIDE SEQUENCE</scope>
    <source>
        <strain evidence="1">MM415B05267</strain>
    </source>
</reference>
<name>A0A6M3LMS1_9ZZZZ</name>
<dbReference type="AlphaFoldDB" id="A0A6M3LMS1"/>
<sequence>MIYINEDNDSNDQTMLEELSHYITGASDNTGPFQSFAFQISVVFANKMDEVKSQLTQSIMSNKLVKLGELV</sequence>
<proteinExistence type="predicted"/>
<protein>
    <submittedName>
        <fullName evidence="1">Uncharacterized protein</fullName>
    </submittedName>
</protein>
<gene>
    <name evidence="1" type="ORF">MM415B05267_0013</name>
</gene>
<accession>A0A6M3LMS1</accession>
<evidence type="ECO:0000313" key="1">
    <source>
        <dbReference type="EMBL" id="QJA95619.1"/>
    </source>
</evidence>
<organism evidence="1">
    <name type="scientific">viral metagenome</name>
    <dbReference type="NCBI Taxonomy" id="1070528"/>
    <lineage>
        <taxon>unclassified sequences</taxon>
        <taxon>metagenomes</taxon>
        <taxon>organismal metagenomes</taxon>
    </lineage>
</organism>
<dbReference type="EMBL" id="MT143329">
    <property type="protein sequence ID" value="QJA95619.1"/>
    <property type="molecule type" value="Genomic_DNA"/>
</dbReference>